<evidence type="ECO:0000313" key="1">
    <source>
        <dbReference type="EMBL" id="TMQ75128.1"/>
    </source>
</evidence>
<proteinExistence type="predicted"/>
<keyword evidence="2" id="KW-1185">Reference proteome</keyword>
<protein>
    <recommendedName>
        <fullName evidence="3">PEP-CTERM protein-sorting domain-containing protein</fullName>
    </recommendedName>
</protein>
<sequence>MAEVDVLSMSSDARFTSVLKAPPPWSSAYSVASASEWIALGRHAKTATPAGQPVGSPFSVDNVQAWADFQQEDEGSSFHSYARLTGNYLDAGPWNFARNEIWLTNRYLVEYDAWTGPRIKFNVTHASHGLLLAGGIASNLRARAEEQVFWGLRVPLPGLAKPYLLKDAWFGSAEVTPDGPPTATDDWRTRWFTTSREFDYGVLDGMELSVLLVGKPITMDLGDTLWLDVIFHGIYEVRGTADTGYFSAALADFSHSGALSFQAIDTDTGLPADGLKFTLLSPVPTVSEPSAIAMLGLGLALLAGWRANAGQGARYGCRSMPPPAHRQGWVLRDLWSSWLARTHQQKPLPLTQTHSPAQT</sequence>
<dbReference type="EMBL" id="SWAD01000119">
    <property type="protein sequence ID" value="TMQ75128.1"/>
    <property type="molecule type" value="Genomic_DNA"/>
</dbReference>
<name>A0A5S4EIH9_9PROT</name>
<reference evidence="1 2" key="1">
    <citation type="submission" date="2019-04" db="EMBL/GenBank/DDBJ databases">
        <title>A novel phosphate-accumulating bacterium identified in bioreactor for phosphate removal from wastewater.</title>
        <authorList>
            <person name="Kotlyarov R.Y."/>
            <person name="Beletsky A.V."/>
            <person name="Kallistova A.Y."/>
            <person name="Dorofeev A.G."/>
            <person name="Nikolaev Y.Y."/>
            <person name="Pimenov N.V."/>
            <person name="Ravin N.V."/>
            <person name="Mardanov A.V."/>
        </authorList>
    </citation>
    <scope>NUCLEOTIDE SEQUENCE [LARGE SCALE GENOMIC DNA]</scope>
    <source>
        <strain evidence="1 2">Bin19</strain>
    </source>
</reference>
<evidence type="ECO:0008006" key="3">
    <source>
        <dbReference type="Google" id="ProtNLM"/>
    </source>
</evidence>
<dbReference type="AlphaFoldDB" id="A0A5S4EIH9"/>
<evidence type="ECO:0000313" key="2">
    <source>
        <dbReference type="Proteomes" id="UP000306324"/>
    </source>
</evidence>
<accession>A0A5S4EIH9</accession>
<comment type="caution">
    <text evidence="1">The sequence shown here is derived from an EMBL/GenBank/DDBJ whole genome shotgun (WGS) entry which is preliminary data.</text>
</comment>
<dbReference type="Proteomes" id="UP000306324">
    <property type="component" value="Unassembled WGS sequence"/>
</dbReference>
<organism evidence="1 2">
    <name type="scientific">Candidatus Accumulibacter phosphatis</name>
    <dbReference type="NCBI Taxonomy" id="327160"/>
    <lineage>
        <taxon>Bacteria</taxon>
        <taxon>Pseudomonadati</taxon>
        <taxon>Pseudomonadota</taxon>
        <taxon>Betaproteobacteria</taxon>
        <taxon>Candidatus Accumulibacter</taxon>
    </lineage>
</organism>
<dbReference type="RefSeq" id="WP_138678916.1">
    <property type="nucleotide sequence ID" value="NZ_SWAD01000119.1"/>
</dbReference>
<gene>
    <name evidence="1" type="ORF">ACCUM_1958</name>
</gene>